<dbReference type="Proteomes" id="UP001058860">
    <property type="component" value="Chromosome"/>
</dbReference>
<keyword evidence="1" id="KW-1133">Transmembrane helix</keyword>
<evidence type="ECO:0000313" key="2">
    <source>
        <dbReference type="EMBL" id="UUY03461.1"/>
    </source>
</evidence>
<organism evidence="2 3">
    <name type="scientific">Svornostia abyssi</name>
    <dbReference type="NCBI Taxonomy" id="2898438"/>
    <lineage>
        <taxon>Bacteria</taxon>
        <taxon>Bacillati</taxon>
        <taxon>Actinomycetota</taxon>
        <taxon>Thermoleophilia</taxon>
        <taxon>Solirubrobacterales</taxon>
        <taxon>Baekduiaceae</taxon>
        <taxon>Svornostia</taxon>
    </lineage>
</organism>
<keyword evidence="1" id="KW-0472">Membrane</keyword>
<dbReference type="Gene3D" id="3.40.30.10">
    <property type="entry name" value="Glutaredoxin"/>
    <property type="match status" value="1"/>
</dbReference>
<dbReference type="EMBL" id="CP088295">
    <property type="protein sequence ID" value="UUY03461.1"/>
    <property type="molecule type" value="Genomic_DNA"/>
</dbReference>
<gene>
    <name evidence="2" type="ORF">LRS13_22775</name>
</gene>
<name>A0ABY5PFR9_9ACTN</name>
<accession>A0ABY5PFR9</accession>
<evidence type="ECO:0000313" key="3">
    <source>
        <dbReference type="Proteomes" id="UP001058860"/>
    </source>
</evidence>
<keyword evidence="1" id="KW-0812">Transmembrane</keyword>
<dbReference type="RefSeq" id="WP_353863966.1">
    <property type="nucleotide sequence ID" value="NZ_CP088295.1"/>
</dbReference>
<reference evidence="3" key="1">
    <citation type="submission" date="2021-11" db="EMBL/GenBank/DDBJ databases">
        <title>Cultivation dependent microbiological survey of springs from the worlds oldest radium mine currently devoted to the extraction of radon-saturated water.</title>
        <authorList>
            <person name="Kapinusova G."/>
            <person name="Smrhova T."/>
            <person name="Strejcek M."/>
            <person name="Suman J."/>
            <person name="Jani K."/>
            <person name="Pajer P."/>
            <person name="Uhlik O."/>
        </authorList>
    </citation>
    <scope>NUCLEOTIDE SEQUENCE [LARGE SCALE GENOMIC DNA]</scope>
    <source>
        <strain evidence="3">J379</strain>
    </source>
</reference>
<feature type="transmembrane region" description="Helical" evidence="1">
    <location>
        <begin position="12"/>
        <end position="35"/>
    </location>
</feature>
<dbReference type="SUPFAM" id="SSF52833">
    <property type="entry name" value="Thioredoxin-like"/>
    <property type="match status" value="1"/>
</dbReference>
<evidence type="ECO:0000256" key="1">
    <source>
        <dbReference type="SAM" id="Phobius"/>
    </source>
</evidence>
<proteinExistence type="predicted"/>
<keyword evidence="3" id="KW-1185">Reference proteome</keyword>
<protein>
    <submittedName>
        <fullName evidence="2">Redoxin domain-containing protein</fullName>
    </submittedName>
</protein>
<sequence>MVTDSDTIVKQLGWSGSVAGAMLMIAFLGLGYALFQDRAEDTPDSLPVGEVMPPFATPLVRSDLDGDANVATREDQGAAGARPACDVRGPEILNGCQLAERGPVVLTFVAQAGKCMDQLRALEELKRAEPELQVAAVAIKGDRDDLREELDRRRITIPVGWDRDGALSAVYRVLTCPQTVFAAQGGSVRSTAYEELTVDELRRRAGAP</sequence>
<dbReference type="InterPro" id="IPR036249">
    <property type="entry name" value="Thioredoxin-like_sf"/>
</dbReference>